<gene>
    <name evidence="2" type="ORF">AVENLUH5627_00500</name>
</gene>
<dbReference type="Pfam" id="PF22721">
    <property type="entry name" value="TBP-TOTE"/>
    <property type="match status" value="1"/>
</dbReference>
<reference evidence="2 3" key="1">
    <citation type="journal article" date="2016" name="Sci. Rep.">
        <title>Genomic and phenotypic characterization of the species Acinetobacter venetianus.</title>
        <authorList>
            <person name="Fondi M."/>
            <person name="Maida I."/>
            <person name="Perrin E."/>
            <person name="Orlandini V."/>
            <person name="La Torre L."/>
            <person name="Bosi E."/>
            <person name="Negroni A."/>
            <person name="Zanaroli G."/>
            <person name="Fava F."/>
            <person name="Decorosi F."/>
            <person name="Giovannetti L."/>
            <person name="Viti C."/>
            <person name="Vaneechoutte M."/>
            <person name="Dijkshoorn L."/>
            <person name="Fani R."/>
        </authorList>
    </citation>
    <scope>NUCLEOTIDE SEQUENCE [LARGE SCALE GENOMIC DNA]</scope>
    <source>
        <strain evidence="2 3">LUH5627</strain>
    </source>
</reference>
<proteinExistence type="predicted"/>
<dbReference type="Proteomes" id="UP000075680">
    <property type="component" value="Unassembled WGS sequence"/>
</dbReference>
<dbReference type="EMBL" id="JRUE01000060">
    <property type="protein sequence ID" value="KXZ73633.1"/>
    <property type="molecule type" value="Genomic_DNA"/>
</dbReference>
<dbReference type="AlphaFoldDB" id="A0A150I1T0"/>
<evidence type="ECO:0000313" key="3">
    <source>
        <dbReference type="Proteomes" id="UP000075680"/>
    </source>
</evidence>
<comment type="caution">
    <text evidence="2">The sequence shown here is derived from an EMBL/GenBank/DDBJ whole genome shotgun (WGS) entry which is preliminary data.</text>
</comment>
<name>A0A150I1T0_9GAMM</name>
<evidence type="ECO:0000259" key="1">
    <source>
        <dbReference type="Pfam" id="PF22721"/>
    </source>
</evidence>
<dbReference type="PATRIC" id="fig|52133.18.peg.523"/>
<dbReference type="InterPro" id="IPR054572">
    <property type="entry name" value="TBP-TOTE"/>
</dbReference>
<dbReference type="RefSeq" id="WP_061518071.1">
    <property type="nucleotide sequence ID" value="NZ_JRUE01000060.1"/>
</dbReference>
<sequence length="104" mass="12416">MNFRYRFYRQKILLRNKLSRIALCNNVAEIQSKLNQNGFQLLSTRPLEYELQLFIQKDNINTSVKIYRNGKMKITRLMAMQKSIHFEELEALLNTFVNTSLVEK</sequence>
<organism evidence="2 3">
    <name type="scientific">Acinetobacter venetianus</name>
    <dbReference type="NCBI Taxonomy" id="52133"/>
    <lineage>
        <taxon>Bacteria</taxon>
        <taxon>Pseudomonadati</taxon>
        <taxon>Pseudomonadota</taxon>
        <taxon>Gammaproteobacteria</taxon>
        <taxon>Moraxellales</taxon>
        <taxon>Moraxellaceae</taxon>
        <taxon>Acinetobacter</taxon>
    </lineage>
</organism>
<evidence type="ECO:0000313" key="2">
    <source>
        <dbReference type="EMBL" id="KXZ73633.1"/>
    </source>
</evidence>
<accession>A0A150I1T0</accession>
<feature type="domain" description="TATA-binding-like protein" evidence="1">
    <location>
        <begin position="28"/>
        <end position="93"/>
    </location>
</feature>
<protein>
    <recommendedName>
        <fullName evidence="1">TATA-binding-like protein domain-containing protein</fullName>
    </recommendedName>
</protein>